<sequence length="109" mass="12266">MGRSLDDVWSGRLSWQDLKAYLTCPPPGSCLAIERGAWSPNEHMQSLIVHLLRVLSWQTAGDKRVDPPEYMPVTSLIRPPEEDTTTPYGEGTSIDEMRRILNLPEDTDG</sequence>
<name>A0A8S5L7B9_9CAUD</name>
<evidence type="ECO:0000313" key="2">
    <source>
        <dbReference type="EMBL" id="DAD65658.1"/>
    </source>
</evidence>
<evidence type="ECO:0000256" key="1">
    <source>
        <dbReference type="SAM" id="MobiDB-lite"/>
    </source>
</evidence>
<feature type="region of interest" description="Disordered" evidence="1">
    <location>
        <begin position="64"/>
        <end position="91"/>
    </location>
</feature>
<organism evidence="2">
    <name type="scientific">Siphoviridae sp. ct45W1</name>
    <dbReference type="NCBI Taxonomy" id="2823562"/>
    <lineage>
        <taxon>Viruses</taxon>
        <taxon>Duplodnaviria</taxon>
        <taxon>Heunggongvirae</taxon>
        <taxon>Uroviricota</taxon>
        <taxon>Caudoviricetes</taxon>
    </lineage>
</organism>
<accession>A0A8S5L7B9</accession>
<protein>
    <submittedName>
        <fullName evidence="2">Uncharacterized protein</fullName>
    </submittedName>
</protein>
<dbReference type="EMBL" id="BK014646">
    <property type="protein sequence ID" value="DAD65658.1"/>
    <property type="molecule type" value="Genomic_DNA"/>
</dbReference>
<proteinExistence type="predicted"/>
<reference evidence="2" key="1">
    <citation type="journal article" date="2021" name="Proc. Natl. Acad. Sci. U.S.A.">
        <title>A Catalog of Tens of Thousands of Viruses from Human Metagenomes Reveals Hidden Associations with Chronic Diseases.</title>
        <authorList>
            <person name="Tisza M.J."/>
            <person name="Buck C.B."/>
        </authorList>
    </citation>
    <scope>NUCLEOTIDE SEQUENCE</scope>
    <source>
        <strain evidence="2">Ct45W1</strain>
    </source>
</reference>